<dbReference type="GO" id="GO:0005524">
    <property type="term" value="F:ATP binding"/>
    <property type="evidence" value="ECO:0007669"/>
    <property type="project" value="UniProtKB-KW"/>
</dbReference>
<accession>A0A822XQS7</accession>
<dbReference type="EMBL" id="DUZY01000001">
    <property type="protein sequence ID" value="DAD19828.1"/>
    <property type="molecule type" value="Genomic_DNA"/>
</dbReference>
<keyword evidence="2" id="KW-0547">Nucleotide-binding</keyword>
<gene>
    <name evidence="4" type="ORF">HUJ06_021291</name>
</gene>
<dbReference type="Proteomes" id="UP000607653">
    <property type="component" value="Unassembled WGS sequence"/>
</dbReference>
<dbReference type="FunFam" id="3.30.420.40:FF:000028">
    <property type="entry name" value="heat shock 70 kDa protein-like"/>
    <property type="match status" value="1"/>
</dbReference>
<dbReference type="Gene3D" id="3.30.420.40">
    <property type="match status" value="1"/>
</dbReference>
<dbReference type="AlphaFoldDB" id="A0A822XQS7"/>
<keyword evidence="5" id="KW-1185">Reference proteome</keyword>
<keyword evidence="3" id="KW-0067">ATP-binding</keyword>
<evidence type="ECO:0000256" key="2">
    <source>
        <dbReference type="ARBA" id="ARBA00022741"/>
    </source>
</evidence>
<evidence type="ECO:0000256" key="1">
    <source>
        <dbReference type="ARBA" id="ARBA00007381"/>
    </source>
</evidence>
<name>A0A822XQS7_NELNU</name>
<sequence>MRVLPLMSTIQRVPCCDSQFPPILCFNEYCPCFPLFAAYFNDAQRNATKDTGVIAGINVARIINEPTGFEG</sequence>
<dbReference type="InterPro" id="IPR043129">
    <property type="entry name" value="ATPase_NBD"/>
</dbReference>
<reference evidence="4 5" key="1">
    <citation type="journal article" date="2020" name="Mol. Biol. Evol.">
        <title>Distinct Expression and Methylation Patterns for Genes with Different Fates following a Single Whole-Genome Duplication in Flowering Plants.</title>
        <authorList>
            <person name="Shi T."/>
            <person name="Rahmani R.S."/>
            <person name="Gugger P.F."/>
            <person name="Wang M."/>
            <person name="Li H."/>
            <person name="Zhang Y."/>
            <person name="Li Z."/>
            <person name="Wang Q."/>
            <person name="Van de Peer Y."/>
            <person name="Marchal K."/>
            <person name="Chen J."/>
        </authorList>
    </citation>
    <scope>NUCLEOTIDE SEQUENCE [LARGE SCALE GENOMIC DNA]</scope>
    <source>
        <tissue evidence="4">Leaf</tissue>
    </source>
</reference>
<dbReference type="GO" id="GO:0140662">
    <property type="term" value="F:ATP-dependent protein folding chaperone"/>
    <property type="evidence" value="ECO:0007669"/>
    <property type="project" value="InterPro"/>
</dbReference>
<dbReference type="InterPro" id="IPR013126">
    <property type="entry name" value="Hsp_70_fam"/>
</dbReference>
<dbReference type="SUPFAM" id="SSF53067">
    <property type="entry name" value="Actin-like ATPase domain"/>
    <property type="match status" value="1"/>
</dbReference>
<evidence type="ECO:0000313" key="5">
    <source>
        <dbReference type="Proteomes" id="UP000607653"/>
    </source>
</evidence>
<protein>
    <submittedName>
        <fullName evidence="4">Uncharacterized protein</fullName>
    </submittedName>
</protein>
<dbReference type="Pfam" id="PF00012">
    <property type="entry name" value="HSP70"/>
    <property type="match status" value="1"/>
</dbReference>
<evidence type="ECO:0000313" key="4">
    <source>
        <dbReference type="EMBL" id="DAD19828.1"/>
    </source>
</evidence>
<organism evidence="4 5">
    <name type="scientific">Nelumbo nucifera</name>
    <name type="common">Sacred lotus</name>
    <dbReference type="NCBI Taxonomy" id="4432"/>
    <lineage>
        <taxon>Eukaryota</taxon>
        <taxon>Viridiplantae</taxon>
        <taxon>Streptophyta</taxon>
        <taxon>Embryophyta</taxon>
        <taxon>Tracheophyta</taxon>
        <taxon>Spermatophyta</taxon>
        <taxon>Magnoliopsida</taxon>
        <taxon>Proteales</taxon>
        <taxon>Nelumbonaceae</taxon>
        <taxon>Nelumbo</taxon>
    </lineage>
</organism>
<comment type="caution">
    <text evidence="4">The sequence shown here is derived from an EMBL/GenBank/DDBJ whole genome shotgun (WGS) entry which is preliminary data.</text>
</comment>
<comment type="similarity">
    <text evidence="1">Belongs to the heat shock protein 70 family.</text>
</comment>
<proteinExistence type="inferred from homology"/>
<evidence type="ECO:0000256" key="3">
    <source>
        <dbReference type="ARBA" id="ARBA00022840"/>
    </source>
</evidence>